<keyword evidence="3" id="KW-0677">Repeat</keyword>
<dbReference type="PANTHER" id="PTHR23040">
    <property type="match status" value="1"/>
</dbReference>
<evidence type="ECO:0000256" key="3">
    <source>
        <dbReference type="ARBA" id="ARBA00022737"/>
    </source>
</evidence>
<evidence type="ECO:0000256" key="1">
    <source>
        <dbReference type="ARBA" id="ARBA00004430"/>
    </source>
</evidence>
<keyword evidence="9" id="KW-0175">Coiled coil</keyword>
<comment type="subcellular location">
    <subcellularLocation>
        <location evidence="1">Cytoplasm</location>
        <location evidence="1">Cytoskeleton</location>
        <location evidence="1">Cilium axoneme</location>
    </subcellularLocation>
</comment>
<evidence type="ECO:0000256" key="6">
    <source>
        <dbReference type="ARBA" id="ARBA00023273"/>
    </source>
</evidence>
<gene>
    <name evidence="11" type="ORF">CGI_10023113</name>
</gene>
<evidence type="ECO:0000256" key="7">
    <source>
        <dbReference type="ARBA" id="ARBA00034139"/>
    </source>
</evidence>
<evidence type="ECO:0000256" key="4">
    <source>
        <dbReference type="ARBA" id="ARBA00022803"/>
    </source>
</evidence>
<feature type="compositionally biased region" description="Basic and acidic residues" evidence="10">
    <location>
        <begin position="702"/>
        <end position="716"/>
    </location>
</feature>
<dbReference type="AlphaFoldDB" id="K1RRA8"/>
<dbReference type="InterPro" id="IPR040111">
    <property type="entry name" value="ODAD4"/>
</dbReference>
<keyword evidence="2" id="KW-0963">Cytoplasm</keyword>
<dbReference type="FunFam" id="1.25.40.10:FF:000795">
    <property type="entry name" value="Tetratricopeptide repeat protein 25"/>
    <property type="match status" value="1"/>
</dbReference>
<evidence type="ECO:0000313" key="11">
    <source>
        <dbReference type="EMBL" id="EKC36966.1"/>
    </source>
</evidence>
<dbReference type="InterPro" id="IPR011990">
    <property type="entry name" value="TPR-like_helical_dom_sf"/>
</dbReference>
<proteinExistence type="predicted"/>
<feature type="compositionally biased region" description="Low complexity" evidence="10">
    <location>
        <begin position="648"/>
        <end position="662"/>
    </location>
</feature>
<feature type="coiled-coil region" evidence="9">
    <location>
        <begin position="292"/>
        <end position="319"/>
    </location>
</feature>
<evidence type="ECO:0000256" key="10">
    <source>
        <dbReference type="SAM" id="MobiDB-lite"/>
    </source>
</evidence>
<evidence type="ECO:0000256" key="2">
    <source>
        <dbReference type="ARBA" id="ARBA00022490"/>
    </source>
</evidence>
<protein>
    <recommendedName>
        <fullName evidence="7">Outer dynein arm-docking complex subunit 4</fullName>
    </recommendedName>
    <alternativeName>
        <fullName evidence="8">Tetratricopeptide repeat protein 25</fullName>
    </alternativeName>
</protein>
<feature type="compositionally biased region" description="Basic and acidic residues" evidence="10">
    <location>
        <begin position="686"/>
        <end position="695"/>
    </location>
</feature>
<feature type="compositionally biased region" description="Polar residues" evidence="10">
    <location>
        <begin position="522"/>
        <end position="533"/>
    </location>
</feature>
<dbReference type="FunCoup" id="K1RRA8">
    <property type="interactions" value="50"/>
</dbReference>
<reference evidence="11" key="1">
    <citation type="journal article" date="2012" name="Nature">
        <title>The oyster genome reveals stress adaptation and complexity of shell formation.</title>
        <authorList>
            <person name="Zhang G."/>
            <person name="Fang X."/>
            <person name="Guo X."/>
            <person name="Li L."/>
            <person name="Luo R."/>
            <person name="Xu F."/>
            <person name="Yang P."/>
            <person name="Zhang L."/>
            <person name="Wang X."/>
            <person name="Qi H."/>
            <person name="Xiong Z."/>
            <person name="Que H."/>
            <person name="Xie Y."/>
            <person name="Holland P.W."/>
            <person name="Paps J."/>
            <person name="Zhu Y."/>
            <person name="Wu F."/>
            <person name="Chen Y."/>
            <person name="Wang J."/>
            <person name="Peng C."/>
            <person name="Meng J."/>
            <person name="Yang L."/>
            <person name="Liu J."/>
            <person name="Wen B."/>
            <person name="Zhang N."/>
            <person name="Huang Z."/>
            <person name="Zhu Q."/>
            <person name="Feng Y."/>
            <person name="Mount A."/>
            <person name="Hedgecock D."/>
            <person name="Xu Z."/>
            <person name="Liu Y."/>
            <person name="Domazet-Loso T."/>
            <person name="Du Y."/>
            <person name="Sun X."/>
            <person name="Zhang S."/>
            <person name="Liu B."/>
            <person name="Cheng P."/>
            <person name="Jiang X."/>
            <person name="Li J."/>
            <person name="Fan D."/>
            <person name="Wang W."/>
            <person name="Fu W."/>
            <person name="Wang T."/>
            <person name="Wang B."/>
            <person name="Zhang J."/>
            <person name="Peng Z."/>
            <person name="Li Y."/>
            <person name="Li N."/>
            <person name="Wang J."/>
            <person name="Chen M."/>
            <person name="He Y."/>
            <person name="Tan F."/>
            <person name="Song X."/>
            <person name="Zheng Q."/>
            <person name="Huang R."/>
            <person name="Yang H."/>
            <person name="Du X."/>
            <person name="Chen L."/>
            <person name="Yang M."/>
            <person name="Gaffney P.M."/>
            <person name="Wang S."/>
            <person name="Luo L."/>
            <person name="She Z."/>
            <person name="Ming Y."/>
            <person name="Huang W."/>
            <person name="Zhang S."/>
            <person name="Huang B."/>
            <person name="Zhang Y."/>
            <person name="Qu T."/>
            <person name="Ni P."/>
            <person name="Miao G."/>
            <person name="Wang J."/>
            <person name="Wang Q."/>
            <person name="Steinberg C.E."/>
            <person name="Wang H."/>
            <person name="Li N."/>
            <person name="Qian L."/>
            <person name="Zhang G."/>
            <person name="Li Y."/>
            <person name="Yang H."/>
            <person name="Liu X."/>
            <person name="Wang J."/>
            <person name="Yin Y."/>
            <person name="Wang J."/>
        </authorList>
    </citation>
    <scope>NUCLEOTIDE SEQUENCE [LARGE SCALE GENOMIC DNA]</scope>
    <source>
        <strain evidence="11">05x7-T-G4-1.051#20</strain>
    </source>
</reference>
<dbReference type="Gene3D" id="1.25.40.10">
    <property type="entry name" value="Tetratricopeptide repeat domain"/>
    <property type="match status" value="2"/>
</dbReference>
<feature type="compositionally biased region" description="Basic and acidic residues" evidence="10">
    <location>
        <begin position="511"/>
        <end position="521"/>
    </location>
</feature>
<dbReference type="InParanoid" id="K1RRA8"/>
<evidence type="ECO:0000256" key="8">
    <source>
        <dbReference type="ARBA" id="ARBA00034143"/>
    </source>
</evidence>
<accession>K1RRA8</accession>
<dbReference type="PANTHER" id="PTHR23040:SF1">
    <property type="entry name" value="OUTER DYNEIN ARM-DOCKING COMPLEX SUBUNIT 4"/>
    <property type="match status" value="1"/>
</dbReference>
<dbReference type="PROSITE" id="PS50005">
    <property type="entry name" value="TPR"/>
    <property type="match status" value="3"/>
</dbReference>
<dbReference type="GO" id="GO:0005930">
    <property type="term" value="C:axoneme"/>
    <property type="evidence" value="ECO:0007669"/>
    <property type="project" value="UniProtKB-SubCell"/>
</dbReference>
<feature type="region of interest" description="Disordered" evidence="10">
    <location>
        <begin position="166"/>
        <end position="194"/>
    </location>
</feature>
<name>K1RRA8_MAGGI</name>
<sequence length="716" mass="80431">MPRRGGSDNGSENQELVGTFETLRDEGEHFVHVKLWQKAIDSFTRAIEMSPEEKKCFVTRSKCWLQLGNAENALTDAEEALRLDKEYIPGLYQKAEAMYQLGDFETALVFFHRGHKLRPELQEFRLGIQKAQEAINNSIGKPDSVKLTAEGDLTYFYKQEEAKAKKTGGTYGKPGAKKEAAKERQKPQASGDQKTIKQLLGELYGDKDFLEKLLSEDSMTSDNNPTNKDIREKIYDGLEYLHSRADFWRQQKPMYARKRDKAKQRQSAKARNQDPTSYLLRCLEDIDDDQSKERYEESLQKAKKTLKTVENMNEDQLQNKAEILANIHSQIGNAYLELGKYNDSLKHHEEDLKISKENGLEDARSRALDNLGRVHARKGNYDKAISVWEEKLPMSKSPLESTWLYHEIGRCYLELQRYQDARDFGEKAIQAAKEAEDDGWQLHASVLVAQSEVKLGDLQSASESFERSLDIAKKLNDGPAEAAIKKAMEEVNNRIVQGVKEGDGKDDEDRESVKSDKDRKGATSQASDKGNQSDQEDKRSRHSNEGEDKDNRYDDYPDDFEQDQQAVDFKLSTANRSSPRPVAKSPRPLSVSIRDPRDSAGGSKGGQEETGSRGTGNGHLSPAMKKKTPSPKARKEAAPGYMETISPSASAKGSAKGSKAGSENSKTEETNVQMVSEEDSAVPLETTEKDSKVEVEPYDTEAAEKGKEKEEEGQKS</sequence>
<evidence type="ECO:0000256" key="9">
    <source>
        <dbReference type="SAM" id="Coils"/>
    </source>
</evidence>
<dbReference type="EMBL" id="JH816585">
    <property type="protein sequence ID" value="EKC36966.1"/>
    <property type="molecule type" value="Genomic_DNA"/>
</dbReference>
<organism evidence="11">
    <name type="scientific">Magallana gigas</name>
    <name type="common">Pacific oyster</name>
    <name type="synonym">Crassostrea gigas</name>
    <dbReference type="NCBI Taxonomy" id="29159"/>
    <lineage>
        <taxon>Eukaryota</taxon>
        <taxon>Metazoa</taxon>
        <taxon>Spiralia</taxon>
        <taxon>Lophotrochozoa</taxon>
        <taxon>Mollusca</taxon>
        <taxon>Bivalvia</taxon>
        <taxon>Autobranchia</taxon>
        <taxon>Pteriomorphia</taxon>
        <taxon>Ostreida</taxon>
        <taxon>Ostreoidea</taxon>
        <taxon>Ostreidae</taxon>
        <taxon>Magallana</taxon>
    </lineage>
</organism>
<dbReference type="SUPFAM" id="SSF48452">
    <property type="entry name" value="TPR-like"/>
    <property type="match status" value="1"/>
</dbReference>
<feature type="compositionally biased region" description="Basic and acidic residues" evidence="10">
    <location>
        <begin position="535"/>
        <end position="555"/>
    </location>
</feature>
<feature type="region of interest" description="Disordered" evidence="10">
    <location>
        <begin position="495"/>
        <end position="716"/>
    </location>
</feature>
<keyword evidence="5" id="KW-0206">Cytoskeleton</keyword>
<dbReference type="Pfam" id="PF13424">
    <property type="entry name" value="TPR_12"/>
    <property type="match status" value="2"/>
</dbReference>
<dbReference type="SMART" id="SM00028">
    <property type="entry name" value="TPR"/>
    <property type="match status" value="7"/>
</dbReference>
<dbReference type="HOGENOM" id="CLU_023648_2_0_1"/>
<evidence type="ECO:0000256" key="5">
    <source>
        <dbReference type="ARBA" id="ARBA00023212"/>
    </source>
</evidence>
<keyword evidence="6" id="KW-0966">Cell projection</keyword>
<dbReference type="InterPro" id="IPR019734">
    <property type="entry name" value="TPR_rpt"/>
</dbReference>
<keyword evidence="4" id="KW-0802">TPR repeat</keyword>
<feature type="compositionally biased region" description="Basic and acidic residues" evidence="10">
    <location>
        <begin position="176"/>
        <end position="186"/>
    </location>
</feature>